<dbReference type="PROSITE" id="PS00922">
    <property type="entry name" value="TRANSGLYCOSYLASE"/>
    <property type="match status" value="1"/>
</dbReference>
<keyword evidence="7" id="KW-1185">Reference proteome</keyword>
<dbReference type="InterPro" id="IPR023346">
    <property type="entry name" value="Lysozyme-like_dom_sf"/>
</dbReference>
<evidence type="ECO:0000256" key="1">
    <source>
        <dbReference type="ARBA" id="ARBA00007734"/>
    </source>
</evidence>
<proteinExistence type="inferred from homology"/>
<comment type="caution">
    <text evidence="6">The sequence shown here is derived from an EMBL/GenBank/DDBJ whole genome shotgun (WGS) entry which is preliminary data.</text>
</comment>
<accession>A0A4R2RHN0</accession>
<organism evidence="6 7">
    <name type="scientific">Rhodovulum bhavnagarense</name>
    <dbReference type="NCBI Taxonomy" id="992286"/>
    <lineage>
        <taxon>Bacteria</taxon>
        <taxon>Pseudomonadati</taxon>
        <taxon>Pseudomonadota</taxon>
        <taxon>Alphaproteobacteria</taxon>
        <taxon>Rhodobacterales</taxon>
        <taxon>Paracoccaceae</taxon>
        <taxon>Rhodovulum</taxon>
    </lineage>
</organism>
<dbReference type="InterPro" id="IPR008258">
    <property type="entry name" value="Transglycosylase_SLT_dom_1"/>
</dbReference>
<dbReference type="OrthoDB" id="9815002at2"/>
<dbReference type="SUPFAM" id="SSF53955">
    <property type="entry name" value="Lysozyme-like"/>
    <property type="match status" value="1"/>
</dbReference>
<evidence type="ECO:0000313" key="6">
    <source>
        <dbReference type="EMBL" id="TCP58685.1"/>
    </source>
</evidence>
<dbReference type="GO" id="GO:0004553">
    <property type="term" value="F:hydrolase activity, hydrolyzing O-glycosyl compounds"/>
    <property type="evidence" value="ECO:0007669"/>
    <property type="project" value="InterPro"/>
</dbReference>
<dbReference type="Pfam" id="PF01464">
    <property type="entry name" value="SLT"/>
    <property type="match status" value="1"/>
</dbReference>
<dbReference type="PANTHER" id="PTHR37423">
    <property type="entry name" value="SOLUBLE LYTIC MUREIN TRANSGLYCOSYLASE-RELATED"/>
    <property type="match status" value="1"/>
</dbReference>
<evidence type="ECO:0000313" key="7">
    <source>
        <dbReference type="Proteomes" id="UP000295050"/>
    </source>
</evidence>
<evidence type="ECO:0000259" key="5">
    <source>
        <dbReference type="Pfam" id="PF01464"/>
    </source>
</evidence>
<feature type="domain" description="Transglycosylase SLT" evidence="5">
    <location>
        <begin position="488"/>
        <end position="589"/>
    </location>
</feature>
<evidence type="ECO:0000256" key="4">
    <source>
        <dbReference type="SAM" id="SignalP"/>
    </source>
</evidence>
<dbReference type="AlphaFoldDB" id="A0A4R2RHN0"/>
<protein>
    <submittedName>
        <fullName evidence="6">Soluble lytic murein transglycosylase</fullName>
    </submittedName>
</protein>
<comment type="similarity">
    <text evidence="1">Belongs to the transglycosylase Slt family.</text>
</comment>
<dbReference type="InterPro" id="IPR000189">
    <property type="entry name" value="Transglyc_AS"/>
</dbReference>
<evidence type="ECO:0000256" key="2">
    <source>
        <dbReference type="ARBA" id="ARBA00009387"/>
    </source>
</evidence>
<dbReference type="SUPFAM" id="SSF48435">
    <property type="entry name" value="Bacterial muramidases"/>
    <property type="match status" value="1"/>
</dbReference>
<sequence length="643" mass="69097">MRTFIACLALALAADAAAAGDTPLARAMVELRADNWQAARAQAAPAGQVALDIVEWRRLRAGEGTFADYVAFLSRNGDWPGLDRLHMQAEGKIPPDVDPAAVLAFFANRRPVTGLGALRLVQAHAALGNSGDAQALAVLAWRTLPLGAEAHAAFLARFAPALSVHHEARIDAMLWAGEAAEVRRMLPLVAGGWAALADARLALRAGAAGVDALIAAVPASLADHPGLARERFLWRAQKGRAEDAIALIEAHSLSAETLGRPEEWANWRRIYARKLMREGEGARAYRLAARHHIPPGSDYAYADLEWLAGFIALRQLDDPATALTHFTRFEAVVETPISLSRGGYWRGRALEAMGRPDEARAAYAGAAAHQTAFYGQLAAERAGLPMDPALAGGETYPGWRDAPWANGSVLRAALMFHEAGERNLVEWFLTHLADSADPIGQRKLAGLALRLDEPHIALRLAKLAAGDGNVMIDAYFPLSGLARADHPVATELVLAVARRESEFDPSVVSGAGARGLMQLMPGTAQAMAAKLGLAYSEAALTRDPDYNARLGAAYLAQLVEEFGPNPVLVAAAYNAGPSRARAWITERGDPRSAGVDVVDWIEMIPFRETRNYVMRVSESLAIYRARLSGRPEPLRLSAELKSD</sequence>
<dbReference type="Gene3D" id="1.10.530.10">
    <property type="match status" value="1"/>
</dbReference>
<dbReference type="CDD" id="cd13401">
    <property type="entry name" value="Slt70-like"/>
    <property type="match status" value="1"/>
</dbReference>
<dbReference type="EMBL" id="SLXU01000018">
    <property type="protein sequence ID" value="TCP58685.1"/>
    <property type="molecule type" value="Genomic_DNA"/>
</dbReference>
<dbReference type="PANTHER" id="PTHR37423:SF2">
    <property type="entry name" value="MEMBRANE-BOUND LYTIC MUREIN TRANSGLYCOSYLASE C"/>
    <property type="match status" value="1"/>
</dbReference>
<dbReference type="GO" id="GO:0016020">
    <property type="term" value="C:membrane"/>
    <property type="evidence" value="ECO:0007669"/>
    <property type="project" value="InterPro"/>
</dbReference>
<evidence type="ECO:0000256" key="3">
    <source>
        <dbReference type="ARBA" id="ARBA00022729"/>
    </source>
</evidence>
<dbReference type="RefSeq" id="WP_132952797.1">
    <property type="nucleotide sequence ID" value="NZ_SLXU01000018.1"/>
</dbReference>
<feature type="signal peptide" evidence="4">
    <location>
        <begin position="1"/>
        <end position="19"/>
    </location>
</feature>
<comment type="similarity">
    <text evidence="2">Belongs to the virb1 family.</text>
</comment>
<dbReference type="GO" id="GO:0008933">
    <property type="term" value="F:peptidoglycan lytic transglycosylase activity"/>
    <property type="evidence" value="ECO:0007669"/>
    <property type="project" value="InterPro"/>
</dbReference>
<feature type="chain" id="PRO_5020484399" evidence="4">
    <location>
        <begin position="20"/>
        <end position="643"/>
    </location>
</feature>
<name>A0A4R2RHN0_9RHOB</name>
<gene>
    <name evidence="6" type="ORF">EV663_11814</name>
</gene>
<keyword evidence="3 4" id="KW-0732">Signal</keyword>
<dbReference type="InterPro" id="IPR008939">
    <property type="entry name" value="Lytic_TGlycosylase_superhlx_U"/>
</dbReference>
<dbReference type="GO" id="GO:0000270">
    <property type="term" value="P:peptidoglycan metabolic process"/>
    <property type="evidence" value="ECO:0007669"/>
    <property type="project" value="InterPro"/>
</dbReference>
<dbReference type="Gene3D" id="1.25.20.10">
    <property type="entry name" value="Bacterial muramidases"/>
    <property type="match status" value="1"/>
</dbReference>
<dbReference type="Proteomes" id="UP000295050">
    <property type="component" value="Unassembled WGS sequence"/>
</dbReference>
<reference evidence="6 7" key="1">
    <citation type="submission" date="2019-03" db="EMBL/GenBank/DDBJ databases">
        <title>Genomic Encyclopedia of Type Strains, Phase IV (KMG-IV): sequencing the most valuable type-strain genomes for metagenomic binning, comparative biology and taxonomic classification.</title>
        <authorList>
            <person name="Goeker M."/>
        </authorList>
    </citation>
    <scope>NUCLEOTIDE SEQUENCE [LARGE SCALE GENOMIC DNA]</scope>
    <source>
        <strain evidence="6 7">DSM 24766</strain>
    </source>
</reference>
<dbReference type="GO" id="GO:0042597">
    <property type="term" value="C:periplasmic space"/>
    <property type="evidence" value="ECO:0007669"/>
    <property type="project" value="InterPro"/>
</dbReference>